<evidence type="ECO:0000313" key="19">
    <source>
        <dbReference type="Proteomes" id="UP000447434"/>
    </source>
</evidence>
<feature type="compositionally biased region" description="Polar residues" evidence="15">
    <location>
        <begin position="323"/>
        <end position="339"/>
    </location>
</feature>
<dbReference type="GO" id="GO:0008270">
    <property type="term" value="F:zinc ion binding"/>
    <property type="evidence" value="ECO:0007669"/>
    <property type="project" value="UniProtKB-KW"/>
</dbReference>
<dbReference type="OrthoDB" id="9984778at2759"/>
<evidence type="ECO:0000256" key="4">
    <source>
        <dbReference type="ARBA" id="ARBA00012483"/>
    </source>
</evidence>
<dbReference type="InterPro" id="IPR013083">
    <property type="entry name" value="Znf_RING/FYVE/PHD"/>
</dbReference>
<keyword evidence="9" id="KW-0833">Ubl conjugation pathway</keyword>
<evidence type="ECO:0000256" key="7">
    <source>
        <dbReference type="ARBA" id="ARBA00022723"/>
    </source>
</evidence>
<comment type="pathway">
    <text evidence="3">Protein modification; protein ubiquitination.</text>
</comment>
<feature type="region of interest" description="Disordered" evidence="15">
    <location>
        <begin position="304"/>
        <end position="369"/>
    </location>
</feature>
<evidence type="ECO:0000256" key="16">
    <source>
        <dbReference type="SAM" id="Phobius"/>
    </source>
</evidence>
<dbReference type="EMBL" id="WOCE01000016">
    <property type="protein sequence ID" value="KAE9597073.1"/>
    <property type="molecule type" value="Genomic_DNA"/>
</dbReference>
<evidence type="ECO:0000256" key="9">
    <source>
        <dbReference type="ARBA" id="ARBA00022786"/>
    </source>
</evidence>
<keyword evidence="12 16" id="KW-0472">Membrane</keyword>
<dbReference type="CDD" id="cd16461">
    <property type="entry name" value="RING-H2_EL5-like"/>
    <property type="match status" value="1"/>
</dbReference>
<evidence type="ECO:0000256" key="15">
    <source>
        <dbReference type="SAM" id="MobiDB-lite"/>
    </source>
</evidence>
<dbReference type="PANTHER" id="PTHR46913:SF19">
    <property type="entry name" value="RING-TYPE E3 UBIQUITIN TRANSFERASE"/>
    <property type="match status" value="1"/>
</dbReference>
<keyword evidence="8 14" id="KW-0863">Zinc-finger</keyword>
<comment type="subcellular location">
    <subcellularLocation>
        <location evidence="2">Membrane</location>
        <topology evidence="2">Single-pass membrane protein</topology>
    </subcellularLocation>
</comment>
<reference evidence="19" key="1">
    <citation type="journal article" date="2020" name="Nat. Commun.">
        <title>Genome sequence of the cluster root forming white lupin.</title>
        <authorList>
            <person name="Hufnagel B."/>
            <person name="Marques A."/>
            <person name="Soriano A."/>
            <person name="Marques L."/>
            <person name="Divol F."/>
            <person name="Doumas P."/>
            <person name="Sallet E."/>
            <person name="Mancinotti D."/>
            <person name="Carrere S."/>
            <person name="Marande W."/>
            <person name="Arribat S."/>
            <person name="Keller J."/>
            <person name="Huneau C."/>
            <person name="Blein T."/>
            <person name="Aime D."/>
            <person name="Laguerre M."/>
            <person name="Taylor J."/>
            <person name="Schubert V."/>
            <person name="Nelson M."/>
            <person name="Geu-Flores F."/>
            <person name="Crespi M."/>
            <person name="Gallardo-Guerrero K."/>
            <person name="Delaux P.-M."/>
            <person name="Salse J."/>
            <person name="Berges H."/>
            <person name="Guyot R."/>
            <person name="Gouzy J."/>
            <person name="Peret B."/>
        </authorList>
    </citation>
    <scope>NUCLEOTIDE SEQUENCE [LARGE SCALE GENOMIC DNA]</scope>
    <source>
        <strain evidence="19">cv. Amiga</strain>
    </source>
</reference>
<gene>
    <name evidence="18" type="ORF">Lalb_Chr16g0382781</name>
</gene>
<evidence type="ECO:0000256" key="5">
    <source>
        <dbReference type="ARBA" id="ARBA00022679"/>
    </source>
</evidence>
<feature type="compositionally biased region" description="Polar residues" evidence="15">
    <location>
        <begin position="221"/>
        <end position="238"/>
    </location>
</feature>
<evidence type="ECO:0000256" key="14">
    <source>
        <dbReference type="PROSITE-ProRule" id="PRU00175"/>
    </source>
</evidence>
<evidence type="ECO:0000256" key="3">
    <source>
        <dbReference type="ARBA" id="ARBA00004906"/>
    </source>
</evidence>
<comment type="similarity">
    <text evidence="13">Belongs to the RING-type zinc finger family. ATL subfamily.</text>
</comment>
<keyword evidence="6 16" id="KW-0812">Transmembrane</keyword>
<evidence type="ECO:0000256" key="10">
    <source>
        <dbReference type="ARBA" id="ARBA00022833"/>
    </source>
</evidence>
<dbReference type="EC" id="2.3.2.27" evidence="4"/>
<dbReference type="Proteomes" id="UP000447434">
    <property type="component" value="Chromosome 16"/>
</dbReference>
<evidence type="ECO:0000256" key="12">
    <source>
        <dbReference type="ARBA" id="ARBA00023136"/>
    </source>
</evidence>
<evidence type="ECO:0000313" key="18">
    <source>
        <dbReference type="EMBL" id="KAE9597073.1"/>
    </source>
</evidence>
<proteinExistence type="inferred from homology"/>
<dbReference type="GO" id="GO:0061630">
    <property type="term" value="F:ubiquitin protein ligase activity"/>
    <property type="evidence" value="ECO:0007669"/>
    <property type="project" value="UniProtKB-EC"/>
</dbReference>
<dbReference type="GO" id="GO:0016567">
    <property type="term" value="P:protein ubiquitination"/>
    <property type="evidence" value="ECO:0007669"/>
    <property type="project" value="UniProtKB-UniPathway"/>
</dbReference>
<dbReference type="GO" id="GO:0016020">
    <property type="term" value="C:membrane"/>
    <property type="evidence" value="ECO:0007669"/>
    <property type="project" value="UniProtKB-SubCell"/>
</dbReference>
<dbReference type="AlphaFoldDB" id="A0A6A4NXC2"/>
<feature type="domain" description="RING-type" evidence="17">
    <location>
        <begin position="164"/>
        <end position="206"/>
    </location>
</feature>
<keyword evidence="19" id="KW-1185">Reference proteome</keyword>
<dbReference type="SMART" id="SM00184">
    <property type="entry name" value="RING"/>
    <property type="match status" value="1"/>
</dbReference>
<dbReference type="InterPro" id="IPR001841">
    <property type="entry name" value="Znf_RING"/>
</dbReference>
<comment type="caution">
    <text evidence="18">The sequence shown here is derived from an EMBL/GenBank/DDBJ whole genome shotgun (WGS) entry which is preliminary data.</text>
</comment>
<dbReference type="PROSITE" id="PS50089">
    <property type="entry name" value="ZF_RING_2"/>
    <property type="match status" value="1"/>
</dbReference>
<protein>
    <recommendedName>
        <fullName evidence="4">RING-type E3 ubiquitin transferase</fullName>
        <ecNumber evidence="4">2.3.2.27</ecNumber>
    </recommendedName>
</protein>
<dbReference type="Gene3D" id="3.30.40.10">
    <property type="entry name" value="Zinc/RING finger domain, C3HC4 (zinc finger)"/>
    <property type="match status" value="1"/>
</dbReference>
<evidence type="ECO:0000256" key="6">
    <source>
        <dbReference type="ARBA" id="ARBA00022692"/>
    </source>
</evidence>
<feature type="region of interest" description="Disordered" evidence="15">
    <location>
        <begin position="221"/>
        <end position="250"/>
    </location>
</feature>
<accession>A0A6A4NXC2</accession>
<dbReference type="SUPFAM" id="SSF57850">
    <property type="entry name" value="RING/U-box"/>
    <property type="match status" value="1"/>
</dbReference>
<evidence type="ECO:0000256" key="13">
    <source>
        <dbReference type="ARBA" id="ARBA00024209"/>
    </source>
</evidence>
<evidence type="ECO:0000256" key="11">
    <source>
        <dbReference type="ARBA" id="ARBA00022989"/>
    </source>
</evidence>
<keyword evidence="11 16" id="KW-1133">Transmembrane helix</keyword>
<evidence type="ECO:0000256" key="8">
    <source>
        <dbReference type="ARBA" id="ARBA00022771"/>
    </source>
</evidence>
<dbReference type="InterPro" id="IPR044600">
    <property type="entry name" value="ATL1/ATL16-like"/>
</dbReference>
<evidence type="ECO:0000259" key="17">
    <source>
        <dbReference type="PROSITE" id="PS50089"/>
    </source>
</evidence>
<feature type="transmembrane region" description="Helical" evidence="16">
    <location>
        <begin position="70"/>
        <end position="91"/>
    </location>
</feature>
<keyword evidence="5" id="KW-0808">Transferase</keyword>
<evidence type="ECO:0000256" key="2">
    <source>
        <dbReference type="ARBA" id="ARBA00004167"/>
    </source>
</evidence>
<evidence type="ECO:0000256" key="1">
    <source>
        <dbReference type="ARBA" id="ARBA00000900"/>
    </source>
</evidence>
<dbReference type="Pfam" id="PF13639">
    <property type="entry name" value="zf-RING_2"/>
    <property type="match status" value="1"/>
</dbReference>
<organism evidence="18 19">
    <name type="scientific">Lupinus albus</name>
    <name type="common">White lupine</name>
    <name type="synonym">Lupinus termis</name>
    <dbReference type="NCBI Taxonomy" id="3870"/>
    <lineage>
        <taxon>Eukaryota</taxon>
        <taxon>Viridiplantae</taxon>
        <taxon>Streptophyta</taxon>
        <taxon>Embryophyta</taxon>
        <taxon>Tracheophyta</taxon>
        <taxon>Spermatophyta</taxon>
        <taxon>Magnoliopsida</taxon>
        <taxon>eudicotyledons</taxon>
        <taxon>Gunneridae</taxon>
        <taxon>Pentapetalae</taxon>
        <taxon>rosids</taxon>
        <taxon>fabids</taxon>
        <taxon>Fabales</taxon>
        <taxon>Fabaceae</taxon>
        <taxon>Papilionoideae</taxon>
        <taxon>50 kb inversion clade</taxon>
        <taxon>genistoids sensu lato</taxon>
        <taxon>core genistoids</taxon>
        <taxon>Genisteae</taxon>
        <taxon>Lupinus</taxon>
    </lineage>
</organism>
<name>A0A6A4NXC2_LUPAL</name>
<dbReference type="PANTHER" id="PTHR46913">
    <property type="entry name" value="RING-H2 FINGER PROTEIN ATL16"/>
    <property type="match status" value="1"/>
</dbReference>
<keyword evidence="10" id="KW-0862">Zinc</keyword>
<dbReference type="UniPathway" id="UPA00143"/>
<dbReference type="FunFam" id="3.30.40.10:FF:000233">
    <property type="entry name" value="RING-H2 finger protein ATL54"/>
    <property type="match status" value="1"/>
</dbReference>
<sequence length="369" mass="41073">MGLHHRKLASESSFDCEFYCYNEQSCSLKKNCDECIKNCNTNNTTPSQPTPPPPIYEVNKQSKHFTIPTYLIIIFALIATGFFVLCCYAIYAKFSSPRNRSRRRILSQQQENHDDEFLDEEEHGPMVDHPIWYIRTTGLHQSIITAITVCKYKPGEGLIEGTDCSVCLSEFQEDESLRLLPKCNHAFHLPCIDTWLASHTNCPLCRAPIVNNAARIPSMESNVTDSSSVENSHMGSLENSDDGGSESVNSDVVMSNGVEEEEQVEVEDGIRVVNMKQPRRSVSLDSSAGAKINLALATVLSMESSNGNSKRVGGNMNIVNGVKGSSSRTRYLQSAPSSMKRSRSFNGKHLQSRYSRSKKKSDAPPVRSF</sequence>
<keyword evidence="7" id="KW-0479">Metal-binding</keyword>
<comment type="catalytic activity">
    <reaction evidence="1">
        <text>S-ubiquitinyl-[E2 ubiquitin-conjugating enzyme]-L-cysteine + [acceptor protein]-L-lysine = [E2 ubiquitin-conjugating enzyme]-L-cysteine + N(6)-ubiquitinyl-[acceptor protein]-L-lysine.</text>
        <dbReference type="EC" id="2.3.2.27"/>
    </reaction>
</comment>